<reference evidence="2 3" key="1">
    <citation type="submission" date="2023-05" db="EMBL/GenBank/DDBJ databases">
        <title>B98-5 Cell Line De Novo Hybrid Assembly: An Optical Mapping Approach.</title>
        <authorList>
            <person name="Kananen K."/>
            <person name="Auerbach J.A."/>
            <person name="Kautto E."/>
            <person name="Blachly J.S."/>
        </authorList>
    </citation>
    <scope>NUCLEOTIDE SEQUENCE [LARGE SCALE GENOMIC DNA]</scope>
    <source>
        <strain evidence="2">B95-8</strain>
        <tissue evidence="2">Cell line</tissue>
    </source>
</reference>
<evidence type="ECO:0000256" key="1">
    <source>
        <dbReference type="SAM" id="MobiDB-lite"/>
    </source>
</evidence>
<feature type="region of interest" description="Disordered" evidence="1">
    <location>
        <begin position="1"/>
        <end position="24"/>
    </location>
</feature>
<dbReference type="Proteomes" id="UP001266305">
    <property type="component" value="Unassembled WGS sequence"/>
</dbReference>
<feature type="non-terminal residue" evidence="2">
    <location>
        <position position="1"/>
    </location>
</feature>
<feature type="compositionally biased region" description="Low complexity" evidence="1">
    <location>
        <begin position="1"/>
        <end position="10"/>
    </location>
</feature>
<evidence type="ECO:0000313" key="3">
    <source>
        <dbReference type="Proteomes" id="UP001266305"/>
    </source>
</evidence>
<gene>
    <name evidence="2" type="ORF">P7K49_006569</name>
</gene>
<protein>
    <submittedName>
        <fullName evidence="2">Uncharacterized protein</fullName>
    </submittedName>
</protein>
<keyword evidence="3" id="KW-1185">Reference proteome</keyword>
<name>A0ABQ9W576_SAGOE</name>
<dbReference type="EMBL" id="JASSZA010000003">
    <property type="protein sequence ID" value="KAK2115943.1"/>
    <property type="molecule type" value="Genomic_DNA"/>
</dbReference>
<organism evidence="2 3">
    <name type="scientific">Saguinus oedipus</name>
    <name type="common">Cotton-top tamarin</name>
    <name type="synonym">Oedipomidas oedipus</name>
    <dbReference type="NCBI Taxonomy" id="9490"/>
    <lineage>
        <taxon>Eukaryota</taxon>
        <taxon>Metazoa</taxon>
        <taxon>Chordata</taxon>
        <taxon>Craniata</taxon>
        <taxon>Vertebrata</taxon>
        <taxon>Euteleostomi</taxon>
        <taxon>Mammalia</taxon>
        <taxon>Eutheria</taxon>
        <taxon>Euarchontoglires</taxon>
        <taxon>Primates</taxon>
        <taxon>Haplorrhini</taxon>
        <taxon>Platyrrhini</taxon>
        <taxon>Cebidae</taxon>
        <taxon>Callitrichinae</taxon>
        <taxon>Saguinus</taxon>
    </lineage>
</organism>
<sequence length="74" mass="7740">AGSAAPLPWAAGGGGSSGLGLFPPAPGRVAVTRQGQRSAGRLLGGLEEELPRLLTRTLRDLRSRPWRPRVSGNR</sequence>
<accession>A0ABQ9W576</accession>
<proteinExistence type="predicted"/>
<comment type="caution">
    <text evidence="2">The sequence shown here is derived from an EMBL/GenBank/DDBJ whole genome shotgun (WGS) entry which is preliminary data.</text>
</comment>
<feature type="non-terminal residue" evidence="2">
    <location>
        <position position="74"/>
    </location>
</feature>
<evidence type="ECO:0000313" key="2">
    <source>
        <dbReference type="EMBL" id="KAK2115943.1"/>
    </source>
</evidence>